<dbReference type="EMBL" id="JADIXG010000012">
    <property type="protein sequence ID" value="MBF1970768.1"/>
    <property type="molecule type" value="Genomic_DNA"/>
</dbReference>
<dbReference type="SUPFAM" id="SSF50118">
    <property type="entry name" value="Cell growth inhibitor/plasmid maintenance toxic component"/>
    <property type="match status" value="1"/>
</dbReference>
<evidence type="ECO:0000256" key="1">
    <source>
        <dbReference type="ARBA" id="ARBA00005230"/>
    </source>
</evidence>
<evidence type="ECO:0000256" key="8">
    <source>
        <dbReference type="ARBA" id="ARBA00033135"/>
    </source>
</evidence>
<evidence type="ECO:0000256" key="6">
    <source>
        <dbReference type="ARBA" id="ARBA00023163"/>
    </source>
</evidence>
<keyword evidence="3" id="KW-0678">Repressor</keyword>
<dbReference type="GeneID" id="93202179"/>
<sequence length="110" mass="12244">MCFQFDVYRNPSDRTREYQPYFMIIQQDYYEDLSTRFIVPLSYHNHLRGYLNAATPLVNSAAPPDNADGARFTSTLPNSLFALQDAQRPGTSADGVFAPSGGSPSLQSCL</sequence>
<organism evidence="10 11">
    <name type="scientific">Enterobacter hormaechei</name>
    <dbReference type="NCBI Taxonomy" id="158836"/>
    <lineage>
        <taxon>Bacteria</taxon>
        <taxon>Pseudomonadati</taxon>
        <taxon>Pseudomonadota</taxon>
        <taxon>Gammaproteobacteria</taxon>
        <taxon>Enterobacterales</taxon>
        <taxon>Enterobacteriaceae</taxon>
        <taxon>Enterobacter</taxon>
        <taxon>Enterobacter cloacae complex</taxon>
    </lineage>
</organism>
<protein>
    <recommendedName>
        <fullName evidence="2">Toxin CcdB</fullName>
    </recommendedName>
    <alternativeName>
        <fullName evidence="8">Cytotoxic protein CcdB</fullName>
    </alternativeName>
    <alternativeName>
        <fullName evidence="7">Protein LetD</fullName>
    </alternativeName>
</protein>
<accession>A0ABD4JXZ0</accession>
<reference evidence="10 11" key="1">
    <citation type="submission" date="2020-10" db="EMBL/GenBank/DDBJ databases">
        <title>Genomic surveiliance of eskapee pathogens from blood stream infections in KZN.</title>
        <authorList>
            <person name="Hetsa B.A."/>
            <person name="Amoako D.G."/>
            <person name="Akebe A.L.K."/>
            <person name="Essack S."/>
        </authorList>
    </citation>
    <scope>NUCLEOTIDE SEQUENCE [LARGE SCALE GENOMIC DNA]</scope>
    <source>
        <strain evidence="10 11">E6</strain>
    </source>
</reference>
<evidence type="ECO:0000313" key="10">
    <source>
        <dbReference type="EMBL" id="MBF1970768.1"/>
    </source>
</evidence>
<name>A0ABD4JXZ0_9ENTR</name>
<evidence type="ECO:0000256" key="2">
    <source>
        <dbReference type="ARBA" id="ARBA00015075"/>
    </source>
</evidence>
<comment type="similarity">
    <text evidence="1">Belongs to the CcdB toxin family.</text>
</comment>
<keyword evidence="4" id="KW-1277">Toxin-antitoxin system</keyword>
<evidence type="ECO:0000256" key="3">
    <source>
        <dbReference type="ARBA" id="ARBA00022491"/>
    </source>
</evidence>
<evidence type="ECO:0000256" key="5">
    <source>
        <dbReference type="ARBA" id="ARBA00023015"/>
    </source>
</evidence>
<dbReference type="Proteomes" id="UP000662438">
    <property type="component" value="Unassembled WGS sequence"/>
</dbReference>
<feature type="region of interest" description="Disordered" evidence="9">
    <location>
        <begin position="87"/>
        <end position="110"/>
    </location>
</feature>
<comment type="caution">
    <text evidence="10">The sequence shown here is derived from an EMBL/GenBank/DDBJ whole genome shotgun (WGS) entry which is preliminary data.</text>
</comment>
<evidence type="ECO:0000256" key="7">
    <source>
        <dbReference type="ARBA" id="ARBA00029628"/>
    </source>
</evidence>
<evidence type="ECO:0000256" key="4">
    <source>
        <dbReference type="ARBA" id="ARBA00022649"/>
    </source>
</evidence>
<keyword evidence="5" id="KW-0805">Transcription regulation</keyword>
<evidence type="ECO:0000256" key="9">
    <source>
        <dbReference type="SAM" id="MobiDB-lite"/>
    </source>
</evidence>
<evidence type="ECO:0000313" key="11">
    <source>
        <dbReference type="Proteomes" id="UP000662438"/>
    </source>
</evidence>
<keyword evidence="6" id="KW-0804">Transcription</keyword>
<dbReference type="AlphaFoldDB" id="A0ABD4JXZ0"/>
<gene>
    <name evidence="10" type="ORF">ISX34_12920</name>
</gene>
<dbReference type="InterPro" id="IPR011067">
    <property type="entry name" value="Plasmid_toxin/cell-grow_inhib"/>
</dbReference>
<dbReference type="InterPro" id="IPR002712">
    <property type="entry name" value="CcdB"/>
</dbReference>
<dbReference type="Gene3D" id="2.30.30.110">
    <property type="match status" value="1"/>
</dbReference>
<dbReference type="Pfam" id="PF01845">
    <property type="entry name" value="CcdB"/>
    <property type="match status" value="1"/>
</dbReference>
<dbReference type="RefSeq" id="WP_126506707.1">
    <property type="nucleotide sequence ID" value="NZ_CAIZUP010000010.1"/>
</dbReference>
<proteinExistence type="inferred from homology"/>